<gene>
    <name evidence="11" type="ORF">bsdE14_26480</name>
</gene>
<feature type="domain" description="ABC3 transporter permease C-terminal" evidence="9">
    <location>
        <begin position="310"/>
        <end position="423"/>
    </location>
</feature>
<keyword evidence="12" id="KW-1185">Reference proteome</keyword>
<dbReference type="InterPro" id="IPR050250">
    <property type="entry name" value="Macrolide_Exporter_MacB"/>
</dbReference>
<protein>
    <submittedName>
        <fullName evidence="11">ABC transporter permease</fullName>
    </submittedName>
</protein>
<dbReference type="EMBL" id="BRXR01000001">
    <property type="protein sequence ID" value="GLC31238.1"/>
    <property type="molecule type" value="Genomic_DNA"/>
</dbReference>
<evidence type="ECO:0000256" key="3">
    <source>
        <dbReference type="ARBA" id="ARBA00022692"/>
    </source>
</evidence>
<reference evidence="11 12" key="1">
    <citation type="journal article" date="2024" name="Int. J. Syst. Evol. Microbiol.">
        <title>Clostridium omnivorum sp. nov., isolated from anoxic soil under the treatment of reductive soil disinfestation.</title>
        <authorList>
            <person name="Ueki A."/>
            <person name="Tonouchi A."/>
            <person name="Kaku N."/>
            <person name="Honma S."/>
            <person name="Ueki K."/>
        </authorList>
    </citation>
    <scope>NUCLEOTIDE SEQUENCE [LARGE SCALE GENOMIC DNA]</scope>
    <source>
        <strain evidence="11 12">E14</strain>
    </source>
</reference>
<dbReference type="Pfam" id="PF12704">
    <property type="entry name" value="MacB_PCD"/>
    <property type="match status" value="1"/>
</dbReference>
<dbReference type="RefSeq" id="WP_264850515.1">
    <property type="nucleotide sequence ID" value="NZ_BRXR01000001.1"/>
</dbReference>
<feature type="transmembrane region" description="Helical" evidence="8">
    <location>
        <begin position="390"/>
        <end position="413"/>
    </location>
</feature>
<feature type="domain" description="MacB-like periplasmic core" evidence="10">
    <location>
        <begin position="22"/>
        <end position="264"/>
    </location>
</feature>
<evidence type="ECO:0000259" key="10">
    <source>
        <dbReference type="Pfam" id="PF12704"/>
    </source>
</evidence>
<keyword evidence="5 8" id="KW-0472">Membrane</keyword>
<organism evidence="11 12">
    <name type="scientific">Clostridium omnivorum</name>
    <dbReference type="NCBI Taxonomy" id="1604902"/>
    <lineage>
        <taxon>Bacteria</taxon>
        <taxon>Bacillati</taxon>
        <taxon>Bacillota</taxon>
        <taxon>Clostridia</taxon>
        <taxon>Eubacteriales</taxon>
        <taxon>Clostridiaceae</taxon>
        <taxon>Clostridium</taxon>
    </lineage>
</organism>
<dbReference type="InterPro" id="IPR025857">
    <property type="entry name" value="MacB_PCD"/>
</dbReference>
<evidence type="ECO:0000313" key="12">
    <source>
        <dbReference type="Proteomes" id="UP001208567"/>
    </source>
</evidence>
<comment type="similarity">
    <text evidence="6">Belongs to the ABC-4 integral membrane protein family.</text>
</comment>
<comment type="caution">
    <text evidence="11">The sequence shown here is derived from an EMBL/GenBank/DDBJ whole genome shotgun (WGS) entry which is preliminary data.</text>
</comment>
<evidence type="ECO:0000313" key="11">
    <source>
        <dbReference type="EMBL" id="GLC31238.1"/>
    </source>
</evidence>
<evidence type="ECO:0000256" key="4">
    <source>
        <dbReference type="ARBA" id="ARBA00022989"/>
    </source>
</evidence>
<evidence type="ECO:0000259" key="9">
    <source>
        <dbReference type="Pfam" id="PF02687"/>
    </source>
</evidence>
<accession>A0ABQ5N7M7</accession>
<evidence type="ECO:0000256" key="5">
    <source>
        <dbReference type="ARBA" id="ARBA00023136"/>
    </source>
</evidence>
<dbReference type="Proteomes" id="UP001208567">
    <property type="component" value="Unassembled WGS sequence"/>
</dbReference>
<dbReference type="Pfam" id="PF02687">
    <property type="entry name" value="FtsX"/>
    <property type="match status" value="1"/>
</dbReference>
<dbReference type="PANTHER" id="PTHR30572">
    <property type="entry name" value="MEMBRANE COMPONENT OF TRANSPORTER-RELATED"/>
    <property type="match status" value="1"/>
</dbReference>
<name>A0ABQ5N7M7_9CLOT</name>
<feature type="transmembrane region" description="Helical" evidence="8">
    <location>
        <begin position="306"/>
        <end position="332"/>
    </location>
</feature>
<feature type="region of interest" description="Disordered" evidence="7">
    <location>
        <begin position="68"/>
        <end position="89"/>
    </location>
</feature>
<keyword evidence="3 8" id="KW-0812">Transmembrane</keyword>
<keyword evidence="4 8" id="KW-1133">Transmembrane helix</keyword>
<dbReference type="PANTHER" id="PTHR30572:SF4">
    <property type="entry name" value="ABC TRANSPORTER PERMEASE YTRF"/>
    <property type="match status" value="1"/>
</dbReference>
<feature type="compositionally biased region" description="Polar residues" evidence="7">
    <location>
        <begin position="70"/>
        <end position="89"/>
    </location>
</feature>
<evidence type="ECO:0000256" key="2">
    <source>
        <dbReference type="ARBA" id="ARBA00022475"/>
    </source>
</evidence>
<feature type="transmembrane region" description="Helical" evidence="8">
    <location>
        <begin position="353"/>
        <end position="378"/>
    </location>
</feature>
<feature type="transmembrane region" description="Helical" evidence="8">
    <location>
        <begin position="21"/>
        <end position="42"/>
    </location>
</feature>
<comment type="subcellular location">
    <subcellularLocation>
        <location evidence="1">Cell membrane</location>
        <topology evidence="1">Multi-pass membrane protein</topology>
    </subcellularLocation>
</comment>
<sequence length="430" mass="46402">MFFKENMLLALESLRANKMRAFLTMLGIIIGIASVIAILSVGNSLSSSVTTQMQGMGTNNFMVNVREKSTQSGTSQRQNNGPNMVASGSTAEDKDLLTMDMLDAFKEKYKDQIEAISVSDSVGNGQVKDGRLYANASVSGVNAGYMAVNSVEMINGRFINNSDIAGRKSVAVVSDKLVKNIFGDNVNPIGKEIKFYASDGIKTYIIIGVYKYSESSMFSMASTSSEKDTRTPVYIPVSLAKMDKTTKNYSSATIMSKANVNSDVFKKNAENFFAKYYVKNPKWEASVFSMSSQIATVSSMLSTISIAISVIAAISLLVGGIGVMNIMLVSVTERTKEIGTRKALGAKNFHIRLQFITEAMILSLVGGIIGLILGLLMGTLGSSLMGTTPVFSIPTIILTILFSISIGVFFGYYPANKAAKLDPIDALRYE</sequence>
<evidence type="ECO:0000256" key="1">
    <source>
        <dbReference type="ARBA" id="ARBA00004651"/>
    </source>
</evidence>
<evidence type="ECO:0000256" key="6">
    <source>
        <dbReference type="ARBA" id="ARBA00038076"/>
    </source>
</evidence>
<evidence type="ECO:0000256" key="7">
    <source>
        <dbReference type="SAM" id="MobiDB-lite"/>
    </source>
</evidence>
<dbReference type="InterPro" id="IPR003838">
    <property type="entry name" value="ABC3_permease_C"/>
</dbReference>
<keyword evidence="2" id="KW-1003">Cell membrane</keyword>
<proteinExistence type="inferred from homology"/>
<evidence type="ECO:0000256" key="8">
    <source>
        <dbReference type="SAM" id="Phobius"/>
    </source>
</evidence>